<accession>A0A8T0HRA8</accession>
<keyword evidence="3" id="KW-1185">Reference proteome</keyword>
<feature type="non-terminal residue" evidence="2">
    <location>
        <position position="293"/>
    </location>
</feature>
<proteinExistence type="predicted"/>
<dbReference type="Proteomes" id="UP000822688">
    <property type="component" value="Chromosome V"/>
</dbReference>
<gene>
    <name evidence="2" type="ORF">KC19_VG180600</name>
</gene>
<keyword evidence="1" id="KW-0732">Signal</keyword>
<dbReference type="EMBL" id="CM026426">
    <property type="protein sequence ID" value="KAG0573464.1"/>
    <property type="molecule type" value="Genomic_DNA"/>
</dbReference>
<evidence type="ECO:0000313" key="3">
    <source>
        <dbReference type="Proteomes" id="UP000822688"/>
    </source>
</evidence>
<feature type="signal peptide" evidence="1">
    <location>
        <begin position="1"/>
        <end position="20"/>
    </location>
</feature>
<evidence type="ECO:0000313" key="2">
    <source>
        <dbReference type="EMBL" id="KAG0573464.1"/>
    </source>
</evidence>
<sequence>MILPFQALLCCCVSLRNTEGFELPSPAPPEDKRSALKSMQGRLCEGSRREEMDSTQACDPSDYVGSREWFYIEKGLNNCGYIPGLSKSGKNDLPAAIVSEAECLARWKRDASGFRYASMESEESPRMQDRIETLYRVTHQRPMGRTKATGLTFARGVLAKKKGYAVNWAKYAERQVQRRKKRGEPYVPRTIVEPRNPDQRKAWVFDLEMGSAVYDLEQGDEDWELNRSLLNTGPTSNPAEFDMRAKLRTYPSQVIGRPMSDEMCRGQGLLIHRRLEEGWTPSIQPMQLRYCLA</sequence>
<protein>
    <submittedName>
        <fullName evidence="2">Uncharacterized protein</fullName>
    </submittedName>
</protein>
<evidence type="ECO:0000256" key="1">
    <source>
        <dbReference type="SAM" id="SignalP"/>
    </source>
</evidence>
<name>A0A8T0HRA8_CERPU</name>
<reference evidence="2" key="1">
    <citation type="submission" date="2020-06" db="EMBL/GenBank/DDBJ databases">
        <title>WGS assembly of Ceratodon purpureus strain R40.</title>
        <authorList>
            <person name="Carey S.B."/>
            <person name="Jenkins J."/>
            <person name="Shu S."/>
            <person name="Lovell J.T."/>
            <person name="Sreedasyam A."/>
            <person name="Maumus F."/>
            <person name="Tiley G.P."/>
            <person name="Fernandez-Pozo N."/>
            <person name="Barry K."/>
            <person name="Chen C."/>
            <person name="Wang M."/>
            <person name="Lipzen A."/>
            <person name="Daum C."/>
            <person name="Saski C.A."/>
            <person name="Payton A.C."/>
            <person name="Mcbreen J.C."/>
            <person name="Conrad R.E."/>
            <person name="Kollar L.M."/>
            <person name="Olsson S."/>
            <person name="Huttunen S."/>
            <person name="Landis J.B."/>
            <person name="Wickett N.J."/>
            <person name="Johnson M.G."/>
            <person name="Rensing S.A."/>
            <person name="Grimwood J."/>
            <person name="Schmutz J."/>
            <person name="Mcdaniel S.F."/>
        </authorList>
    </citation>
    <scope>NUCLEOTIDE SEQUENCE</scope>
    <source>
        <strain evidence="2">R40</strain>
    </source>
</reference>
<feature type="chain" id="PRO_5035754736" evidence="1">
    <location>
        <begin position="21"/>
        <end position="293"/>
    </location>
</feature>
<comment type="caution">
    <text evidence="2">The sequence shown here is derived from an EMBL/GenBank/DDBJ whole genome shotgun (WGS) entry which is preliminary data.</text>
</comment>
<organism evidence="2 3">
    <name type="scientific">Ceratodon purpureus</name>
    <name type="common">Fire moss</name>
    <name type="synonym">Dicranum purpureum</name>
    <dbReference type="NCBI Taxonomy" id="3225"/>
    <lineage>
        <taxon>Eukaryota</taxon>
        <taxon>Viridiplantae</taxon>
        <taxon>Streptophyta</taxon>
        <taxon>Embryophyta</taxon>
        <taxon>Bryophyta</taxon>
        <taxon>Bryophytina</taxon>
        <taxon>Bryopsida</taxon>
        <taxon>Dicranidae</taxon>
        <taxon>Pseudoditrichales</taxon>
        <taxon>Ditrichaceae</taxon>
        <taxon>Ceratodon</taxon>
    </lineage>
</organism>
<dbReference type="AlphaFoldDB" id="A0A8T0HRA8"/>